<dbReference type="PANTHER" id="PTHR30345">
    <property type="entry name" value="RIBOSE-5-PHOSPHATE ISOMERASE B"/>
    <property type="match status" value="1"/>
</dbReference>
<dbReference type="AlphaFoldDB" id="A0A5J4RSW0"/>
<dbReference type="InterPro" id="IPR036569">
    <property type="entry name" value="RpiB_LacA_LacB_sf"/>
</dbReference>
<comment type="caution">
    <text evidence="2">The sequence shown here is derived from an EMBL/GenBank/DDBJ whole genome shotgun (WGS) entry which is preliminary data.</text>
</comment>
<dbReference type="PANTHER" id="PTHR30345:SF0">
    <property type="entry name" value="DNA DAMAGE-REPAIR_TOLERATION PROTEIN DRT102"/>
    <property type="match status" value="1"/>
</dbReference>
<dbReference type="GO" id="GO:0019316">
    <property type="term" value="P:D-allose catabolic process"/>
    <property type="evidence" value="ECO:0007669"/>
    <property type="project" value="TreeGrafter"/>
</dbReference>
<dbReference type="EMBL" id="SNRY01000737">
    <property type="protein sequence ID" value="KAA6337026.1"/>
    <property type="molecule type" value="Genomic_DNA"/>
</dbReference>
<dbReference type="NCBIfam" id="TIGR01120">
    <property type="entry name" value="rpiB"/>
    <property type="match status" value="1"/>
</dbReference>
<dbReference type="GO" id="GO:0004751">
    <property type="term" value="F:ribose-5-phosphate isomerase activity"/>
    <property type="evidence" value="ECO:0007669"/>
    <property type="project" value="UniProtKB-EC"/>
</dbReference>
<protein>
    <submittedName>
        <fullName evidence="2">Ribose-5-phosphate isomerase B</fullName>
        <ecNumber evidence="2">5.3.1.6</ecNumber>
    </submittedName>
</protein>
<reference evidence="2" key="1">
    <citation type="submission" date="2019-03" db="EMBL/GenBank/DDBJ databases">
        <title>Single cell metagenomics reveals metabolic interactions within the superorganism composed of flagellate Streblomastix strix and complex community of Bacteroidetes bacteria on its surface.</title>
        <authorList>
            <person name="Treitli S.C."/>
            <person name="Kolisko M."/>
            <person name="Husnik F."/>
            <person name="Keeling P."/>
            <person name="Hampl V."/>
        </authorList>
    </citation>
    <scope>NUCLEOTIDE SEQUENCE</scope>
    <source>
        <strain evidence="2">STM</strain>
    </source>
</reference>
<evidence type="ECO:0000313" key="2">
    <source>
        <dbReference type="EMBL" id="KAA6337026.1"/>
    </source>
</evidence>
<dbReference type="InterPro" id="IPR003500">
    <property type="entry name" value="RpiB_LacA_LacB"/>
</dbReference>
<accession>A0A5J4RSW0</accession>
<dbReference type="EC" id="5.3.1.6" evidence="2"/>
<gene>
    <name evidence="2" type="ORF">EZS27_014864</name>
</gene>
<name>A0A5J4RSW0_9ZZZZ</name>
<dbReference type="NCBIfam" id="TIGR00689">
    <property type="entry name" value="rpiB_lacA_lacB"/>
    <property type="match status" value="1"/>
</dbReference>
<proteinExistence type="predicted"/>
<sequence length="145" mass="15826">MKVIGLCSDHAGYELKEFVKDRLEAEGLAYKDFGTYSAACCDYADFAHPLAKAVEAGACYRGIAVCGSGNGISMTLNKHQGIRAALCWVEEIARLARQHNNANVLVMPARFISIEEAGKVISTFLSTEFEGGRHQQRIDKISAIK</sequence>
<keyword evidence="1 2" id="KW-0413">Isomerase</keyword>
<dbReference type="GO" id="GO:0009052">
    <property type="term" value="P:pentose-phosphate shunt, non-oxidative branch"/>
    <property type="evidence" value="ECO:0007669"/>
    <property type="project" value="TreeGrafter"/>
</dbReference>
<evidence type="ECO:0000256" key="1">
    <source>
        <dbReference type="ARBA" id="ARBA00023235"/>
    </source>
</evidence>
<dbReference type="Gene3D" id="3.40.1400.10">
    <property type="entry name" value="Sugar-phosphate isomerase, RpiB/LacA/LacB"/>
    <property type="match status" value="1"/>
</dbReference>
<dbReference type="InterPro" id="IPR004785">
    <property type="entry name" value="RpiB"/>
</dbReference>
<dbReference type="Pfam" id="PF02502">
    <property type="entry name" value="LacAB_rpiB"/>
    <property type="match status" value="1"/>
</dbReference>
<dbReference type="NCBIfam" id="NF004051">
    <property type="entry name" value="PRK05571.1"/>
    <property type="match status" value="1"/>
</dbReference>
<dbReference type="PIRSF" id="PIRSF005384">
    <property type="entry name" value="RpiB_LacA_B"/>
    <property type="match status" value="1"/>
</dbReference>
<dbReference type="SUPFAM" id="SSF89623">
    <property type="entry name" value="Ribose/Galactose isomerase RpiB/AlsB"/>
    <property type="match status" value="1"/>
</dbReference>
<organism evidence="2">
    <name type="scientific">termite gut metagenome</name>
    <dbReference type="NCBI Taxonomy" id="433724"/>
    <lineage>
        <taxon>unclassified sequences</taxon>
        <taxon>metagenomes</taxon>
        <taxon>organismal metagenomes</taxon>
    </lineage>
</organism>